<dbReference type="Proteomes" id="UP000324222">
    <property type="component" value="Unassembled WGS sequence"/>
</dbReference>
<keyword evidence="3" id="KW-1185">Reference proteome</keyword>
<proteinExistence type="predicted"/>
<gene>
    <name evidence="2" type="ORF">E2C01_053985</name>
</gene>
<reference evidence="2 3" key="1">
    <citation type="submission" date="2019-05" db="EMBL/GenBank/DDBJ databases">
        <title>Another draft genome of Portunus trituberculatus and its Hox gene families provides insights of decapod evolution.</title>
        <authorList>
            <person name="Jeong J.-H."/>
            <person name="Song I."/>
            <person name="Kim S."/>
            <person name="Choi T."/>
            <person name="Kim D."/>
            <person name="Ryu S."/>
            <person name="Kim W."/>
        </authorList>
    </citation>
    <scope>NUCLEOTIDE SEQUENCE [LARGE SCALE GENOMIC DNA]</scope>
    <source>
        <tissue evidence="2">Muscle</tissue>
    </source>
</reference>
<organism evidence="2 3">
    <name type="scientific">Portunus trituberculatus</name>
    <name type="common">Swimming crab</name>
    <name type="synonym">Neptunus trituberculatus</name>
    <dbReference type="NCBI Taxonomy" id="210409"/>
    <lineage>
        <taxon>Eukaryota</taxon>
        <taxon>Metazoa</taxon>
        <taxon>Ecdysozoa</taxon>
        <taxon>Arthropoda</taxon>
        <taxon>Crustacea</taxon>
        <taxon>Multicrustacea</taxon>
        <taxon>Malacostraca</taxon>
        <taxon>Eumalacostraca</taxon>
        <taxon>Eucarida</taxon>
        <taxon>Decapoda</taxon>
        <taxon>Pleocyemata</taxon>
        <taxon>Brachyura</taxon>
        <taxon>Eubrachyura</taxon>
        <taxon>Portunoidea</taxon>
        <taxon>Portunidae</taxon>
        <taxon>Portuninae</taxon>
        <taxon>Portunus</taxon>
    </lineage>
</organism>
<protein>
    <submittedName>
        <fullName evidence="2">Uncharacterized protein</fullName>
    </submittedName>
</protein>
<accession>A0A5B7GLX5</accession>
<dbReference type="AlphaFoldDB" id="A0A5B7GLX5"/>
<dbReference type="EMBL" id="VSRR010017020">
    <property type="protein sequence ID" value="MPC59952.1"/>
    <property type="molecule type" value="Genomic_DNA"/>
</dbReference>
<comment type="caution">
    <text evidence="2">The sequence shown here is derived from an EMBL/GenBank/DDBJ whole genome shotgun (WGS) entry which is preliminary data.</text>
</comment>
<name>A0A5B7GLX5_PORTR</name>
<evidence type="ECO:0000313" key="2">
    <source>
        <dbReference type="EMBL" id="MPC59952.1"/>
    </source>
</evidence>
<evidence type="ECO:0000313" key="3">
    <source>
        <dbReference type="Proteomes" id="UP000324222"/>
    </source>
</evidence>
<feature type="region of interest" description="Disordered" evidence="1">
    <location>
        <begin position="63"/>
        <end position="93"/>
    </location>
</feature>
<feature type="region of interest" description="Disordered" evidence="1">
    <location>
        <begin position="1"/>
        <end position="26"/>
    </location>
</feature>
<sequence>MAMSRIASGKERAIARSTPRASMPVVPRSLKPLLQQARQTITKQQQAITTLQADMADLHTRCNAAPTPQVPPSAAPEKCDLEMTPNGGTTKSD</sequence>
<evidence type="ECO:0000256" key="1">
    <source>
        <dbReference type="SAM" id="MobiDB-lite"/>
    </source>
</evidence>